<protein>
    <submittedName>
        <fullName evidence="2">Uncharacterized protein</fullName>
    </submittedName>
</protein>
<reference evidence="2" key="1">
    <citation type="journal article" date="2023" name="Mol. Phylogenet. Evol.">
        <title>Genome-scale phylogeny and comparative genomics of the fungal order Sordariales.</title>
        <authorList>
            <person name="Hensen N."/>
            <person name="Bonometti L."/>
            <person name="Westerberg I."/>
            <person name="Brannstrom I.O."/>
            <person name="Guillou S."/>
            <person name="Cros-Aarteil S."/>
            <person name="Calhoun S."/>
            <person name="Haridas S."/>
            <person name="Kuo A."/>
            <person name="Mondo S."/>
            <person name="Pangilinan J."/>
            <person name="Riley R."/>
            <person name="LaButti K."/>
            <person name="Andreopoulos B."/>
            <person name="Lipzen A."/>
            <person name="Chen C."/>
            <person name="Yan M."/>
            <person name="Daum C."/>
            <person name="Ng V."/>
            <person name="Clum A."/>
            <person name="Steindorff A."/>
            <person name="Ohm R.A."/>
            <person name="Martin F."/>
            <person name="Silar P."/>
            <person name="Natvig D.O."/>
            <person name="Lalanne C."/>
            <person name="Gautier V."/>
            <person name="Ament-Velasquez S.L."/>
            <person name="Kruys A."/>
            <person name="Hutchinson M.I."/>
            <person name="Powell A.J."/>
            <person name="Barry K."/>
            <person name="Miller A.N."/>
            <person name="Grigoriev I.V."/>
            <person name="Debuchy R."/>
            <person name="Gladieux P."/>
            <person name="Hiltunen Thoren M."/>
            <person name="Johannesson H."/>
        </authorList>
    </citation>
    <scope>NUCLEOTIDE SEQUENCE</scope>
    <source>
        <strain evidence="2">CBS 757.83</strain>
    </source>
</reference>
<evidence type="ECO:0000256" key="1">
    <source>
        <dbReference type="SAM" id="MobiDB-lite"/>
    </source>
</evidence>
<feature type="region of interest" description="Disordered" evidence="1">
    <location>
        <begin position="177"/>
        <end position="198"/>
    </location>
</feature>
<reference evidence="2" key="2">
    <citation type="submission" date="2023-05" db="EMBL/GenBank/DDBJ databases">
        <authorList>
            <consortium name="Lawrence Berkeley National Laboratory"/>
            <person name="Steindorff A."/>
            <person name="Hensen N."/>
            <person name="Bonometti L."/>
            <person name="Westerberg I."/>
            <person name="Brannstrom I.O."/>
            <person name="Guillou S."/>
            <person name="Cros-Aarteil S."/>
            <person name="Calhoun S."/>
            <person name="Haridas S."/>
            <person name="Kuo A."/>
            <person name="Mondo S."/>
            <person name="Pangilinan J."/>
            <person name="Riley R."/>
            <person name="Labutti K."/>
            <person name="Andreopoulos B."/>
            <person name="Lipzen A."/>
            <person name="Chen C."/>
            <person name="Yanf M."/>
            <person name="Daum C."/>
            <person name="Ng V."/>
            <person name="Clum A."/>
            <person name="Ohm R."/>
            <person name="Martin F."/>
            <person name="Silar P."/>
            <person name="Natvig D."/>
            <person name="Lalanne C."/>
            <person name="Gautier V."/>
            <person name="Ament-Velasquez S.L."/>
            <person name="Kruys A."/>
            <person name="Hutchinson M.I."/>
            <person name="Powell A.J."/>
            <person name="Barry K."/>
            <person name="Miller A.N."/>
            <person name="Grigoriev I.V."/>
            <person name="Debuchy R."/>
            <person name="Gladieux P."/>
            <person name="Thoren M.H."/>
            <person name="Johannesson H."/>
        </authorList>
    </citation>
    <scope>NUCLEOTIDE SEQUENCE</scope>
    <source>
        <strain evidence="2">CBS 757.83</strain>
    </source>
</reference>
<dbReference type="AlphaFoldDB" id="A0AAN6T2S4"/>
<evidence type="ECO:0000313" key="3">
    <source>
        <dbReference type="Proteomes" id="UP001305647"/>
    </source>
</evidence>
<keyword evidence="3" id="KW-1185">Reference proteome</keyword>
<dbReference type="EMBL" id="MU863633">
    <property type="protein sequence ID" value="KAK4101937.1"/>
    <property type="molecule type" value="Genomic_DNA"/>
</dbReference>
<gene>
    <name evidence="2" type="ORF">N658DRAFT_42122</name>
</gene>
<evidence type="ECO:0000313" key="2">
    <source>
        <dbReference type="EMBL" id="KAK4101937.1"/>
    </source>
</evidence>
<accession>A0AAN6T2S4</accession>
<sequence length="198" mass="21430">MLASPFVCHPDAAADTVAICRRRRQHLAYYGYSSYRSSLVPPQPTAPFRVCRSQPPGTRTHLPARVASSGLPGVASRPISRCAVTASAEVGLVTVYTCRHFVAQGTLDLSYRRCESGSAFYQCGPSAHQSISYTSDLLHQAPASFDGSANEYVDAPRSSSSHRHFCWPGLAGPTPLPPRPYSAQGRRSSTSVLELHRP</sequence>
<name>A0AAN6T2S4_9PEZI</name>
<organism evidence="2 3">
    <name type="scientific">Parathielavia hyrcaniae</name>
    <dbReference type="NCBI Taxonomy" id="113614"/>
    <lineage>
        <taxon>Eukaryota</taxon>
        <taxon>Fungi</taxon>
        <taxon>Dikarya</taxon>
        <taxon>Ascomycota</taxon>
        <taxon>Pezizomycotina</taxon>
        <taxon>Sordariomycetes</taxon>
        <taxon>Sordariomycetidae</taxon>
        <taxon>Sordariales</taxon>
        <taxon>Chaetomiaceae</taxon>
        <taxon>Parathielavia</taxon>
    </lineage>
</organism>
<proteinExistence type="predicted"/>
<comment type="caution">
    <text evidence="2">The sequence shown here is derived from an EMBL/GenBank/DDBJ whole genome shotgun (WGS) entry which is preliminary data.</text>
</comment>
<dbReference type="Proteomes" id="UP001305647">
    <property type="component" value="Unassembled WGS sequence"/>
</dbReference>